<sequence>MINSSDISTFRNSRYQTKCKGGSGVDRCVYSKDLEKQVAIKCLHDYLYEKFINEQRNAMLKMAICELTYKITSKIWIGKLKLKWLKI</sequence>
<reference evidence="1 2" key="1">
    <citation type="submission" date="2018-08" db="EMBL/GenBank/DDBJ databases">
        <title>Genome and evolution of the arbuscular mycorrhizal fungus Diversispora epigaea (formerly Glomus versiforme) and its bacterial endosymbionts.</title>
        <authorList>
            <person name="Sun X."/>
            <person name="Fei Z."/>
            <person name="Harrison M."/>
        </authorList>
    </citation>
    <scope>NUCLEOTIDE SEQUENCE [LARGE SCALE GENOMIC DNA]</scope>
    <source>
        <strain evidence="1 2">IT104</strain>
    </source>
</reference>
<evidence type="ECO:0000313" key="1">
    <source>
        <dbReference type="EMBL" id="RHZ59184.1"/>
    </source>
</evidence>
<organism evidence="1 2">
    <name type="scientific">Diversispora epigaea</name>
    <dbReference type="NCBI Taxonomy" id="1348612"/>
    <lineage>
        <taxon>Eukaryota</taxon>
        <taxon>Fungi</taxon>
        <taxon>Fungi incertae sedis</taxon>
        <taxon>Mucoromycota</taxon>
        <taxon>Glomeromycotina</taxon>
        <taxon>Glomeromycetes</taxon>
        <taxon>Diversisporales</taxon>
        <taxon>Diversisporaceae</taxon>
        <taxon>Diversispora</taxon>
    </lineage>
</organism>
<comment type="caution">
    <text evidence="1">The sequence shown here is derived from an EMBL/GenBank/DDBJ whole genome shotgun (WGS) entry which is preliminary data.</text>
</comment>
<gene>
    <name evidence="1" type="ORF">Glove_365g212</name>
</gene>
<accession>A0A397HBW8</accession>
<protein>
    <submittedName>
        <fullName evidence="1">Uncharacterized protein</fullName>
    </submittedName>
</protein>
<proteinExistence type="predicted"/>
<dbReference type="EMBL" id="PQFF01000331">
    <property type="protein sequence ID" value="RHZ59184.1"/>
    <property type="molecule type" value="Genomic_DNA"/>
</dbReference>
<keyword evidence="2" id="KW-1185">Reference proteome</keyword>
<dbReference type="AlphaFoldDB" id="A0A397HBW8"/>
<dbReference type="OrthoDB" id="10261027at2759"/>
<name>A0A397HBW8_9GLOM</name>
<dbReference type="Proteomes" id="UP000266861">
    <property type="component" value="Unassembled WGS sequence"/>
</dbReference>
<evidence type="ECO:0000313" key="2">
    <source>
        <dbReference type="Proteomes" id="UP000266861"/>
    </source>
</evidence>